<evidence type="ECO:0000313" key="1">
    <source>
        <dbReference type="EMBL" id="VAW94242.1"/>
    </source>
</evidence>
<gene>
    <name evidence="1" type="ORF">MNBD_GAMMA20-1332</name>
</gene>
<dbReference type="EMBL" id="UOFU01000046">
    <property type="protein sequence ID" value="VAW94242.1"/>
    <property type="molecule type" value="Genomic_DNA"/>
</dbReference>
<reference evidence="1" key="1">
    <citation type="submission" date="2018-06" db="EMBL/GenBank/DDBJ databases">
        <authorList>
            <person name="Zhirakovskaya E."/>
        </authorList>
    </citation>
    <scope>NUCLEOTIDE SEQUENCE</scope>
</reference>
<proteinExistence type="predicted"/>
<accession>A0A3B1A3D6</accession>
<dbReference type="AlphaFoldDB" id="A0A3B1A3D6"/>
<name>A0A3B1A3D6_9ZZZZ</name>
<organism evidence="1">
    <name type="scientific">hydrothermal vent metagenome</name>
    <dbReference type="NCBI Taxonomy" id="652676"/>
    <lineage>
        <taxon>unclassified sequences</taxon>
        <taxon>metagenomes</taxon>
        <taxon>ecological metagenomes</taxon>
    </lineage>
</organism>
<sequence length="102" mass="12159">MKQGWVIEECYTDLLEMVVTKSTELIFMNLPVEICIANAKDRPWEPHKYESKKAQDINLEMLISWISQYAERNDTFSQASHKELYEKYTGKKRMHVNNERDT</sequence>
<protein>
    <submittedName>
        <fullName evidence="1">Uncharacterized protein</fullName>
    </submittedName>
</protein>